<keyword evidence="4" id="KW-0472">Membrane</keyword>
<keyword evidence="4" id="KW-0812">Transmembrane</keyword>
<evidence type="ECO:0008006" key="7">
    <source>
        <dbReference type="Google" id="ProtNLM"/>
    </source>
</evidence>
<dbReference type="GO" id="GO:0010507">
    <property type="term" value="P:negative regulation of autophagy"/>
    <property type="evidence" value="ECO:0007669"/>
    <property type="project" value="TreeGrafter"/>
</dbReference>
<feature type="non-terminal residue" evidence="5">
    <location>
        <position position="1"/>
    </location>
</feature>
<evidence type="ECO:0000313" key="6">
    <source>
        <dbReference type="Proteomes" id="UP000574390"/>
    </source>
</evidence>
<dbReference type="GO" id="GO:0003924">
    <property type="term" value="F:GTPase activity"/>
    <property type="evidence" value="ECO:0007669"/>
    <property type="project" value="TreeGrafter"/>
</dbReference>
<name>A0A7J6QCV3_PEROL</name>
<dbReference type="EMBL" id="JABANM010030644">
    <property type="protein sequence ID" value="KAF4705891.1"/>
    <property type="molecule type" value="Genomic_DNA"/>
</dbReference>
<dbReference type="GO" id="GO:0005764">
    <property type="term" value="C:lysosome"/>
    <property type="evidence" value="ECO:0007669"/>
    <property type="project" value="TreeGrafter"/>
</dbReference>
<evidence type="ECO:0000256" key="2">
    <source>
        <dbReference type="ARBA" id="ARBA00022741"/>
    </source>
</evidence>
<dbReference type="Gene3D" id="3.40.50.300">
    <property type="entry name" value="P-loop containing nucleotide triphosphate hydrolases"/>
    <property type="match status" value="1"/>
</dbReference>
<organism evidence="5 6">
    <name type="scientific">Perkinsus olseni</name>
    <name type="common">Perkinsus atlanticus</name>
    <dbReference type="NCBI Taxonomy" id="32597"/>
    <lineage>
        <taxon>Eukaryota</taxon>
        <taxon>Sar</taxon>
        <taxon>Alveolata</taxon>
        <taxon>Perkinsozoa</taxon>
        <taxon>Perkinsea</taxon>
        <taxon>Perkinsida</taxon>
        <taxon>Perkinsidae</taxon>
        <taxon>Perkinsus</taxon>
    </lineage>
</organism>
<evidence type="ECO:0000313" key="5">
    <source>
        <dbReference type="EMBL" id="KAF4705891.1"/>
    </source>
</evidence>
<dbReference type="Proteomes" id="UP000574390">
    <property type="component" value="Unassembled WGS sequence"/>
</dbReference>
<dbReference type="GO" id="GO:0009267">
    <property type="term" value="P:cellular response to starvation"/>
    <property type="evidence" value="ECO:0007669"/>
    <property type="project" value="TreeGrafter"/>
</dbReference>
<protein>
    <recommendedName>
        <fullName evidence="7">G domain-containing protein</fullName>
    </recommendedName>
</protein>
<evidence type="ECO:0000256" key="4">
    <source>
        <dbReference type="SAM" id="Phobius"/>
    </source>
</evidence>
<dbReference type="InterPro" id="IPR027417">
    <property type="entry name" value="P-loop_NTPase"/>
</dbReference>
<dbReference type="InterPro" id="IPR006762">
    <property type="entry name" value="Gtr1_RagA"/>
</dbReference>
<dbReference type="PANTHER" id="PTHR11259:SF2">
    <property type="entry name" value="GH16429P"/>
    <property type="match status" value="1"/>
</dbReference>
<dbReference type="SUPFAM" id="SSF52540">
    <property type="entry name" value="P-loop containing nucleoside triphosphate hydrolases"/>
    <property type="match status" value="1"/>
</dbReference>
<gene>
    <name evidence="5" type="ORF">FOZ62_031004</name>
</gene>
<evidence type="ECO:0000256" key="3">
    <source>
        <dbReference type="ARBA" id="ARBA00023134"/>
    </source>
</evidence>
<dbReference type="GO" id="GO:0005634">
    <property type="term" value="C:nucleus"/>
    <property type="evidence" value="ECO:0007669"/>
    <property type="project" value="TreeGrafter"/>
</dbReference>
<dbReference type="Pfam" id="PF04670">
    <property type="entry name" value="Gtr1_RagA"/>
    <property type="match status" value="1"/>
</dbReference>
<evidence type="ECO:0000256" key="1">
    <source>
        <dbReference type="ARBA" id="ARBA00007756"/>
    </source>
</evidence>
<keyword evidence="4" id="KW-1133">Transmembrane helix</keyword>
<accession>A0A7J6QCV3</accession>
<dbReference type="AlphaFoldDB" id="A0A7J6QCV3"/>
<dbReference type="PANTHER" id="PTHR11259">
    <property type="entry name" value="RAS-RELATED GTP BINDING RAG/GTR YEAST"/>
    <property type="match status" value="1"/>
</dbReference>
<dbReference type="GO" id="GO:0005525">
    <property type="term" value="F:GTP binding"/>
    <property type="evidence" value="ECO:0007669"/>
    <property type="project" value="UniProtKB-KW"/>
</dbReference>
<dbReference type="GO" id="GO:1990131">
    <property type="term" value="C:Gtr1-Gtr2 GTPase complex"/>
    <property type="evidence" value="ECO:0007669"/>
    <property type="project" value="TreeGrafter"/>
</dbReference>
<comment type="caution">
    <text evidence="5">The sequence shown here is derived from an EMBL/GenBank/DDBJ whole genome shotgun (WGS) entry which is preliminary data.</text>
</comment>
<keyword evidence="2" id="KW-0547">Nucleotide-binding</keyword>
<comment type="similarity">
    <text evidence="1">Belongs to the GTR/RAG GTP-binding protein family.</text>
</comment>
<sequence>MLIDALGLLTYDRQRQRIACAMVMCGYMVWFHYLVLVRAGTAATAFSRHGSHHACDIHKWFHFYNIRLPPNHQVPGPFAAICVSSDMQHSACKIPQPVTPRSQRLCIELVPVLIEELYAESAVLILFRRRRSPQEVPKILVCGLPRSGKSSIIRVVFGKTSPHETAYLEPTTMPEVRHVANHLAHVKIVDVPSTYQLDRESEEEPTEQDKTWFSKTVAIVFVI</sequence>
<dbReference type="GO" id="GO:1904263">
    <property type="term" value="P:positive regulation of TORC1 signaling"/>
    <property type="evidence" value="ECO:0007669"/>
    <property type="project" value="TreeGrafter"/>
</dbReference>
<reference evidence="5 6" key="1">
    <citation type="submission" date="2020-04" db="EMBL/GenBank/DDBJ databases">
        <title>Perkinsus olseni comparative genomics.</title>
        <authorList>
            <person name="Bogema D.R."/>
        </authorList>
    </citation>
    <scope>NUCLEOTIDE SEQUENCE [LARGE SCALE GENOMIC DNA]</scope>
    <source>
        <strain evidence="5">ATCC PRA-205</strain>
    </source>
</reference>
<proteinExistence type="inferred from homology"/>
<feature type="transmembrane region" description="Helical" evidence="4">
    <location>
        <begin position="18"/>
        <end position="36"/>
    </location>
</feature>
<keyword evidence="3" id="KW-0342">GTP-binding</keyword>